<dbReference type="InterPro" id="IPR001853">
    <property type="entry name" value="DSBA-like_thioredoxin_dom"/>
</dbReference>
<evidence type="ECO:0000259" key="1">
    <source>
        <dbReference type="Pfam" id="PF01323"/>
    </source>
</evidence>
<dbReference type="PANTHER" id="PTHR13887">
    <property type="entry name" value="GLUTATHIONE S-TRANSFERASE KAPPA"/>
    <property type="match status" value="1"/>
</dbReference>
<dbReference type="Pfam" id="PF01323">
    <property type="entry name" value="DSBA"/>
    <property type="match status" value="1"/>
</dbReference>
<accession>A0ABS7RKI4</accession>
<comment type="caution">
    <text evidence="2">The sequence shown here is derived from an EMBL/GenBank/DDBJ whole genome shotgun (WGS) entry which is preliminary data.</text>
</comment>
<dbReference type="PANTHER" id="PTHR13887:SF41">
    <property type="entry name" value="THIOREDOXIN SUPERFAMILY PROTEIN"/>
    <property type="match status" value="1"/>
</dbReference>
<sequence>MKVEIWSDIACPWCYVGKRRFEAALAQFAHRDQVEVRWRSFELDPGAVSAATAEESAYVDRLARKYGMSLPQSQQMLDSMTATASVAGLDFHFERAVAANTFDAHQVIHLAAEHGLQDAMKERLLRAHFTEGLSVGDRDTLVRLAAEVGLDADETTRALESQAHAAAVRADEEEAGSLGISGVPFFVVDRTYGVSGAQPAEQLLSVLERAWAESHPLTMVGGADDTACGPDGCAV</sequence>
<dbReference type="RefSeq" id="WP_221025290.1">
    <property type="nucleotide sequence ID" value="NZ_JAIEZQ010000002.1"/>
</dbReference>
<keyword evidence="3" id="KW-1185">Reference proteome</keyword>
<dbReference type="EMBL" id="JAIEZQ010000002">
    <property type="protein sequence ID" value="MBY9075557.1"/>
    <property type="molecule type" value="Genomic_DNA"/>
</dbReference>
<evidence type="ECO:0000313" key="2">
    <source>
        <dbReference type="EMBL" id="MBY9075557.1"/>
    </source>
</evidence>
<dbReference type="SUPFAM" id="SSF52833">
    <property type="entry name" value="Thioredoxin-like"/>
    <property type="match status" value="1"/>
</dbReference>
<evidence type="ECO:0000313" key="3">
    <source>
        <dbReference type="Proteomes" id="UP000754710"/>
    </source>
</evidence>
<dbReference type="InterPro" id="IPR036249">
    <property type="entry name" value="Thioredoxin-like_sf"/>
</dbReference>
<reference evidence="2 3" key="1">
    <citation type="submission" date="2021-08" db="EMBL/GenBank/DDBJ databases">
        <title>Nocardioides bacterium WL0053 sp. nov., isolated from the sediment.</title>
        <authorList>
            <person name="Wang L."/>
            <person name="Zhang D."/>
            <person name="Zhang A."/>
        </authorList>
    </citation>
    <scope>NUCLEOTIDE SEQUENCE [LARGE SCALE GENOMIC DNA]</scope>
    <source>
        <strain evidence="2 3">WL0053</strain>
    </source>
</reference>
<feature type="domain" description="DSBA-like thioredoxin" evidence="1">
    <location>
        <begin position="3"/>
        <end position="207"/>
    </location>
</feature>
<protein>
    <submittedName>
        <fullName evidence="2">DsbA family oxidoreductase</fullName>
    </submittedName>
</protein>
<name>A0ABS7RKI4_9ACTN</name>
<proteinExistence type="predicted"/>
<organism evidence="2 3">
    <name type="scientific">Nocardioides jiangsuensis</name>
    <dbReference type="NCBI Taxonomy" id="2866161"/>
    <lineage>
        <taxon>Bacteria</taxon>
        <taxon>Bacillati</taxon>
        <taxon>Actinomycetota</taxon>
        <taxon>Actinomycetes</taxon>
        <taxon>Propionibacteriales</taxon>
        <taxon>Nocardioidaceae</taxon>
        <taxon>Nocardioides</taxon>
    </lineage>
</organism>
<gene>
    <name evidence="2" type="ORF">K1X13_12060</name>
</gene>
<dbReference type="Proteomes" id="UP000754710">
    <property type="component" value="Unassembled WGS sequence"/>
</dbReference>
<dbReference type="CDD" id="cd03024">
    <property type="entry name" value="DsbA_FrnE"/>
    <property type="match status" value="1"/>
</dbReference>
<dbReference type="Gene3D" id="3.40.30.10">
    <property type="entry name" value="Glutaredoxin"/>
    <property type="match status" value="1"/>
</dbReference>